<evidence type="ECO:0000256" key="3">
    <source>
        <dbReference type="ARBA" id="ARBA00016584"/>
    </source>
</evidence>
<dbReference type="GO" id="GO:0005789">
    <property type="term" value="C:endoplasmic reticulum membrane"/>
    <property type="evidence" value="ECO:0007669"/>
    <property type="project" value="UniProtKB-SubCell"/>
</dbReference>
<evidence type="ECO:0000256" key="12">
    <source>
        <dbReference type="ARBA" id="ARBA00023136"/>
    </source>
</evidence>
<keyword evidence="8" id="KW-0256">Endoplasmic reticulum</keyword>
<keyword evidence="4" id="KW-0813">Transport</keyword>
<dbReference type="PANTHER" id="PTHR15929">
    <property type="entry name" value="STORE-OPERATED CALCIUM ENTRY-ASSOCIATED REGULATORY FACTOR"/>
    <property type="match status" value="1"/>
</dbReference>
<keyword evidence="5" id="KW-0109">Calcium transport</keyword>
<evidence type="ECO:0000256" key="9">
    <source>
        <dbReference type="ARBA" id="ARBA00022837"/>
    </source>
</evidence>
<evidence type="ECO:0000256" key="4">
    <source>
        <dbReference type="ARBA" id="ARBA00022448"/>
    </source>
</evidence>
<evidence type="ECO:0000256" key="13">
    <source>
        <dbReference type="ARBA" id="ARBA00031116"/>
    </source>
</evidence>
<evidence type="ECO:0000256" key="6">
    <source>
        <dbReference type="ARBA" id="ARBA00022692"/>
    </source>
</evidence>
<dbReference type="InParanoid" id="S8F7T3"/>
<keyword evidence="9" id="KW-0106">Calcium</keyword>
<evidence type="ECO:0000256" key="2">
    <source>
        <dbReference type="ARBA" id="ARBA00006833"/>
    </source>
</evidence>
<gene>
    <name evidence="15" type="ORF">FOMPIDRAFT_1024952</name>
</gene>
<feature type="region of interest" description="Disordered" evidence="14">
    <location>
        <begin position="167"/>
        <end position="188"/>
    </location>
</feature>
<dbReference type="Proteomes" id="UP000015241">
    <property type="component" value="Unassembled WGS sequence"/>
</dbReference>
<evidence type="ECO:0000256" key="14">
    <source>
        <dbReference type="SAM" id="MobiDB-lite"/>
    </source>
</evidence>
<dbReference type="Pfam" id="PF06682">
    <property type="entry name" value="SARAF"/>
    <property type="match status" value="1"/>
</dbReference>
<sequence length="316" mass="33957">MSKMLSKVALERIPSLTFYKDALTLSKRGDPIPQLTCVGKACRLYEPDVVRCVNAGGHGTDVDWKCDADLPEALRFGRVEVSCEGWAGPGDSYVVKGSCGLEYRLLQIPDTLRRPEDHRIHHQSRILNWVEAARENPSAAVFTVVWTTCLLFILYSFLKSCFGSRTTGTQPSGARPLPPPDSGSGSGWFGNGGGGGFFGANTHDAPPPYSKYPTGSTPGVGPAAGTGFNPGFWTGAALGGLGTYLFNRDQRERVRTQPAAYDWEHDRLFRAAPSAPFGTGSSFGRRTAFNSDDRGEGPSSLGSMRRSTGLGGSNVR</sequence>
<keyword evidence="12" id="KW-0472">Membrane</keyword>
<evidence type="ECO:0000313" key="16">
    <source>
        <dbReference type="Proteomes" id="UP000015241"/>
    </source>
</evidence>
<comment type="subcellular location">
    <subcellularLocation>
        <location evidence="1">Endoplasmic reticulum membrane</location>
        <topology evidence="1">Single-pass type I membrane protein</topology>
    </subcellularLocation>
</comment>
<proteinExistence type="inferred from homology"/>
<dbReference type="AlphaFoldDB" id="S8F7T3"/>
<reference evidence="15 16" key="1">
    <citation type="journal article" date="2012" name="Science">
        <title>The Paleozoic origin of enzymatic lignin decomposition reconstructed from 31 fungal genomes.</title>
        <authorList>
            <person name="Floudas D."/>
            <person name="Binder M."/>
            <person name="Riley R."/>
            <person name="Barry K."/>
            <person name="Blanchette R.A."/>
            <person name="Henrissat B."/>
            <person name="Martinez A.T."/>
            <person name="Otillar R."/>
            <person name="Spatafora J.W."/>
            <person name="Yadav J.S."/>
            <person name="Aerts A."/>
            <person name="Benoit I."/>
            <person name="Boyd A."/>
            <person name="Carlson A."/>
            <person name="Copeland A."/>
            <person name="Coutinho P.M."/>
            <person name="de Vries R.P."/>
            <person name="Ferreira P."/>
            <person name="Findley K."/>
            <person name="Foster B."/>
            <person name="Gaskell J."/>
            <person name="Glotzer D."/>
            <person name="Gorecki P."/>
            <person name="Heitman J."/>
            <person name="Hesse C."/>
            <person name="Hori C."/>
            <person name="Igarashi K."/>
            <person name="Jurgens J.A."/>
            <person name="Kallen N."/>
            <person name="Kersten P."/>
            <person name="Kohler A."/>
            <person name="Kuees U."/>
            <person name="Kumar T.K.A."/>
            <person name="Kuo A."/>
            <person name="LaButti K."/>
            <person name="Larrondo L.F."/>
            <person name="Lindquist E."/>
            <person name="Ling A."/>
            <person name="Lombard V."/>
            <person name="Lucas S."/>
            <person name="Lundell T."/>
            <person name="Martin R."/>
            <person name="McLaughlin D.J."/>
            <person name="Morgenstern I."/>
            <person name="Morin E."/>
            <person name="Murat C."/>
            <person name="Nagy L.G."/>
            <person name="Nolan M."/>
            <person name="Ohm R.A."/>
            <person name="Patyshakuliyeva A."/>
            <person name="Rokas A."/>
            <person name="Ruiz-Duenas F.J."/>
            <person name="Sabat G."/>
            <person name="Salamov A."/>
            <person name="Samejima M."/>
            <person name="Schmutz J."/>
            <person name="Slot J.C."/>
            <person name="St John F."/>
            <person name="Stenlid J."/>
            <person name="Sun H."/>
            <person name="Sun S."/>
            <person name="Syed K."/>
            <person name="Tsang A."/>
            <person name="Wiebenga A."/>
            <person name="Young D."/>
            <person name="Pisabarro A."/>
            <person name="Eastwood D.C."/>
            <person name="Martin F."/>
            <person name="Cullen D."/>
            <person name="Grigoriev I.V."/>
            <person name="Hibbett D.S."/>
        </authorList>
    </citation>
    <scope>NUCLEOTIDE SEQUENCE</scope>
    <source>
        <strain evidence="16">FP-58527</strain>
    </source>
</reference>
<dbReference type="OrthoDB" id="20303at2759"/>
<dbReference type="HOGENOM" id="CLU_046802_1_1_1"/>
<dbReference type="STRING" id="743788.S8F7T3"/>
<dbReference type="PANTHER" id="PTHR15929:SF0">
    <property type="entry name" value="STORE-OPERATED CALCIUM ENTRY-ASSOCIATED REGULATORY FACTOR"/>
    <property type="match status" value="1"/>
</dbReference>
<keyword evidence="7" id="KW-0732">Signal</keyword>
<keyword evidence="6" id="KW-0812">Transmembrane</keyword>
<keyword evidence="16" id="KW-1185">Reference proteome</keyword>
<dbReference type="EMBL" id="KE504174">
    <property type="protein sequence ID" value="EPS97675.1"/>
    <property type="molecule type" value="Genomic_DNA"/>
</dbReference>
<evidence type="ECO:0000256" key="1">
    <source>
        <dbReference type="ARBA" id="ARBA00004115"/>
    </source>
</evidence>
<evidence type="ECO:0000256" key="8">
    <source>
        <dbReference type="ARBA" id="ARBA00022824"/>
    </source>
</evidence>
<name>S8F7T3_FOMSC</name>
<protein>
    <recommendedName>
        <fullName evidence="3">Store-operated calcium entry-associated regulatory factor</fullName>
    </recommendedName>
    <alternativeName>
        <fullName evidence="13">Transmembrane protein 66</fullName>
    </alternativeName>
</protein>
<feature type="region of interest" description="Disordered" evidence="14">
    <location>
        <begin position="274"/>
        <end position="316"/>
    </location>
</feature>
<evidence type="ECO:0000256" key="7">
    <source>
        <dbReference type="ARBA" id="ARBA00022729"/>
    </source>
</evidence>
<organism evidence="15 16">
    <name type="scientific">Fomitopsis schrenkii</name>
    <name type="common">Brown rot fungus</name>
    <dbReference type="NCBI Taxonomy" id="2126942"/>
    <lineage>
        <taxon>Eukaryota</taxon>
        <taxon>Fungi</taxon>
        <taxon>Dikarya</taxon>
        <taxon>Basidiomycota</taxon>
        <taxon>Agaricomycotina</taxon>
        <taxon>Agaricomycetes</taxon>
        <taxon>Polyporales</taxon>
        <taxon>Fomitopsis</taxon>
    </lineage>
</organism>
<dbReference type="eggNOG" id="ENOG502QT6Y">
    <property type="taxonomic scope" value="Eukaryota"/>
</dbReference>
<evidence type="ECO:0000256" key="11">
    <source>
        <dbReference type="ARBA" id="ARBA00023065"/>
    </source>
</evidence>
<evidence type="ECO:0000313" key="15">
    <source>
        <dbReference type="EMBL" id="EPS97675.1"/>
    </source>
</evidence>
<evidence type="ECO:0000256" key="5">
    <source>
        <dbReference type="ARBA" id="ARBA00022568"/>
    </source>
</evidence>
<dbReference type="GO" id="GO:2001256">
    <property type="term" value="P:regulation of store-operated calcium entry"/>
    <property type="evidence" value="ECO:0007669"/>
    <property type="project" value="InterPro"/>
</dbReference>
<feature type="compositionally biased region" description="Polar residues" evidence="14">
    <location>
        <begin position="279"/>
        <end position="290"/>
    </location>
</feature>
<keyword evidence="11" id="KW-0406">Ion transport</keyword>
<dbReference type="InterPro" id="IPR009567">
    <property type="entry name" value="SARAF"/>
</dbReference>
<comment type="similarity">
    <text evidence="2">Belongs to the SARAF family.</text>
</comment>
<dbReference type="GO" id="GO:0006816">
    <property type="term" value="P:calcium ion transport"/>
    <property type="evidence" value="ECO:0007669"/>
    <property type="project" value="UniProtKB-KW"/>
</dbReference>
<accession>S8F7T3</accession>
<keyword evidence="10" id="KW-1133">Transmembrane helix</keyword>
<evidence type="ECO:0000256" key="10">
    <source>
        <dbReference type="ARBA" id="ARBA00022989"/>
    </source>
</evidence>